<reference evidence="2" key="1">
    <citation type="journal article" date="2023" name="Commun. Biol.">
        <title>Genome analysis of Parmales, the sister group of diatoms, reveals the evolutionary specialization of diatoms from phago-mixotrophs to photoautotrophs.</title>
        <authorList>
            <person name="Ban H."/>
            <person name="Sato S."/>
            <person name="Yoshikawa S."/>
            <person name="Yamada K."/>
            <person name="Nakamura Y."/>
            <person name="Ichinomiya M."/>
            <person name="Sato N."/>
            <person name="Blanc-Mathieu R."/>
            <person name="Endo H."/>
            <person name="Kuwata A."/>
            <person name="Ogata H."/>
        </authorList>
    </citation>
    <scope>NUCLEOTIDE SEQUENCE [LARGE SCALE GENOMIC DNA]</scope>
</reference>
<dbReference type="Proteomes" id="UP001165065">
    <property type="component" value="Unassembled WGS sequence"/>
</dbReference>
<comment type="caution">
    <text evidence="1">The sequence shown here is derived from an EMBL/GenBank/DDBJ whole genome shotgun (WGS) entry which is preliminary data.</text>
</comment>
<evidence type="ECO:0000313" key="1">
    <source>
        <dbReference type="EMBL" id="GMI37300.1"/>
    </source>
</evidence>
<protein>
    <submittedName>
        <fullName evidence="1">Uncharacterized protein</fullName>
    </submittedName>
</protein>
<gene>
    <name evidence="1" type="ORF">TrCOL_g638</name>
</gene>
<keyword evidence="2" id="KW-1185">Reference proteome</keyword>
<accession>A0A9W7G8N2</accession>
<dbReference type="EMBL" id="BRYA01000999">
    <property type="protein sequence ID" value="GMI37300.1"/>
    <property type="molecule type" value="Genomic_DNA"/>
</dbReference>
<organism evidence="1 2">
    <name type="scientific">Triparma columacea</name>
    <dbReference type="NCBI Taxonomy" id="722753"/>
    <lineage>
        <taxon>Eukaryota</taxon>
        <taxon>Sar</taxon>
        <taxon>Stramenopiles</taxon>
        <taxon>Ochrophyta</taxon>
        <taxon>Bolidophyceae</taxon>
        <taxon>Parmales</taxon>
        <taxon>Triparmaceae</taxon>
        <taxon>Triparma</taxon>
    </lineage>
</organism>
<sequence>MSSLTAVVAGYVRALKEVAKDSGGKFRFLHFLKRSLTREIVEGFIGSQVMVTLAKTLEALCKQRFAHPTYIEEAEKDARLELTNRVMRSGVSDIRDEVGNPNRGAIPILLATVVFDRNGLEELLIARGEWASTPDTQKETFSSIERTRNMNLKEGKNKAFTQRMLRRYKGKAANTMGGNNMSTWYDVIGEELKGDIGTNAVDALALEGGGERVGWVEVEVGVGGGVGGGASMANAFGSPPVVPLSAAALEALGTTRTKFDRFKARADCVEAPIAHIFPSSTNVPSPFTHVGFWGGLTASYVDNQLRSGAQVVAEEVKARRFAPWVEEYLKVIMPSAKGSSDRYWACLGGTIGTLDRGDNTLNKYGKVLGELIAVEISEGNKWLKDLPPRLPRAGEGGQ</sequence>
<name>A0A9W7G8N2_9STRA</name>
<proteinExistence type="predicted"/>
<dbReference type="AlphaFoldDB" id="A0A9W7G8N2"/>
<feature type="non-terminal residue" evidence="1">
    <location>
        <position position="398"/>
    </location>
</feature>
<evidence type="ECO:0000313" key="2">
    <source>
        <dbReference type="Proteomes" id="UP001165065"/>
    </source>
</evidence>